<feature type="transmembrane region" description="Helical" evidence="1">
    <location>
        <begin position="24"/>
        <end position="49"/>
    </location>
</feature>
<dbReference type="Proteomes" id="UP000242972">
    <property type="component" value="Unassembled WGS sequence"/>
</dbReference>
<proteinExistence type="predicted"/>
<comment type="caution">
    <text evidence="2">The sequence shown here is derived from an EMBL/GenBank/DDBJ whole genome shotgun (WGS) entry which is preliminary data.</text>
</comment>
<accession>A0A2T2X7B2</accession>
<reference evidence="2 3" key="1">
    <citation type="journal article" date="2014" name="BMC Genomics">
        <title>Comparison of environmental and isolate Sulfobacillus genomes reveals diverse carbon, sulfur, nitrogen, and hydrogen metabolisms.</title>
        <authorList>
            <person name="Justice N.B."/>
            <person name="Norman A."/>
            <person name="Brown C.T."/>
            <person name="Singh A."/>
            <person name="Thomas B.C."/>
            <person name="Banfield J.F."/>
        </authorList>
    </citation>
    <scope>NUCLEOTIDE SEQUENCE [LARGE SCALE GENOMIC DNA]</scope>
    <source>
        <strain evidence="2">AMDSBA4</strain>
    </source>
</reference>
<feature type="transmembrane region" description="Helical" evidence="1">
    <location>
        <begin position="96"/>
        <end position="118"/>
    </location>
</feature>
<dbReference type="EMBL" id="PXYW01000080">
    <property type="protein sequence ID" value="PSR30393.1"/>
    <property type="molecule type" value="Genomic_DNA"/>
</dbReference>
<dbReference type="AlphaFoldDB" id="A0A2T2X7B2"/>
<evidence type="ECO:0000256" key="1">
    <source>
        <dbReference type="SAM" id="Phobius"/>
    </source>
</evidence>
<evidence type="ECO:0000313" key="2">
    <source>
        <dbReference type="EMBL" id="PSR30393.1"/>
    </source>
</evidence>
<keyword evidence="1" id="KW-0472">Membrane</keyword>
<evidence type="ECO:0000313" key="3">
    <source>
        <dbReference type="Proteomes" id="UP000242972"/>
    </source>
</evidence>
<keyword evidence="1" id="KW-0812">Transmembrane</keyword>
<keyword evidence="1" id="KW-1133">Transmembrane helix</keyword>
<sequence length="119" mass="11984">MSYRRTRPPQTPFLIGVEVAGTGWILVTWMIANTLAAAIIVVVGTALTVRACETCDRTGWSGGGSMAMDAMVGGTAGGFFGGIAAAILGIHGANTAMALMTASMAGMVGGTLGGWAAFR</sequence>
<feature type="transmembrane region" description="Helical" evidence="1">
    <location>
        <begin position="70"/>
        <end position="90"/>
    </location>
</feature>
<gene>
    <name evidence="2" type="ORF">C7B46_17995</name>
</gene>
<name>A0A2T2X7B2_9FIRM</name>
<organism evidence="2 3">
    <name type="scientific">Sulfobacillus benefaciens</name>
    <dbReference type="NCBI Taxonomy" id="453960"/>
    <lineage>
        <taxon>Bacteria</taxon>
        <taxon>Bacillati</taxon>
        <taxon>Bacillota</taxon>
        <taxon>Clostridia</taxon>
        <taxon>Eubacteriales</taxon>
        <taxon>Clostridiales Family XVII. Incertae Sedis</taxon>
        <taxon>Sulfobacillus</taxon>
    </lineage>
</organism>
<protein>
    <submittedName>
        <fullName evidence="2">Uncharacterized protein</fullName>
    </submittedName>
</protein>